<organism evidence="2 3">
    <name type="scientific">Pseudomonas phage Kremar</name>
    <dbReference type="NCBI Taxonomy" id="2928831"/>
    <lineage>
        <taxon>Viruses</taxon>
        <taxon>Duplodnaviria</taxon>
        <taxon>Heunggongvirae</taxon>
        <taxon>Uroviricota</taxon>
        <taxon>Caudoviricetes</taxon>
        <taxon>Vandenendeviridae</taxon>
        <taxon>Gorskivirinae</taxon>
        <taxon>Kremarvirus</taxon>
        <taxon>Kremarvirus kremar</taxon>
    </lineage>
</organism>
<evidence type="ECO:0000259" key="1">
    <source>
        <dbReference type="Pfam" id="PF21882"/>
    </source>
</evidence>
<dbReference type="GeneID" id="80266137"/>
<evidence type="ECO:0000313" key="2">
    <source>
        <dbReference type="EMBL" id="UOL48502.1"/>
    </source>
</evidence>
<feature type="domain" description="Putative tail fiber protein gp53-like C-terminal" evidence="1">
    <location>
        <begin position="409"/>
        <end position="489"/>
    </location>
</feature>
<name>A0AAE9KGF5_9CAUD</name>
<dbReference type="RefSeq" id="YP_010766458.1">
    <property type="nucleotide sequence ID" value="NC_073679.1"/>
</dbReference>
<accession>A0AAE9KGF5</accession>
<dbReference type="Pfam" id="PF21882">
    <property type="entry name" value="Gp53-like_C"/>
    <property type="match status" value="1"/>
</dbReference>
<reference evidence="2 3" key="1">
    <citation type="submission" date="2022-02" db="EMBL/GenBank/DDBJ databases">
        <authorList>
            <person name="Gylling M."/>
        </authorList>
    </citation>
    <scope>NUCLEOTIDE SEQUENCE [LARGE SCALE GENOMIC DNA]</scope>
</reference>
<proteinExistence type="predicted"/>
<evidence type="ECO:0000313" key="3">
    <source>
        <dbReference type="Proteomes" id="UP000831298"/>
    </source>
</evidence>
<dbReference type="KEGG" id="vg:80266137"/>
<dbReference type="EMBL" id="OM982620">
    <property type="protein sequence ID" value="UOL48502.1"/>
    <property type="molecule type" value="Genomic_DNA"/>
</dbReference>
<sequence length="490" mass="51398">MANITKPLGLSNVWANGGTKIDPGAAKVNIGWVVQLPPYEYQNWVDNRQDQAIAHISQHGVPEWDGVTEYQGLLSYTQGSDGIIYKCIQTNTNKDPSNTLNSQYWAVAFETYGSVAAVQAQLNAHITNYQTLSGVGNPAAARANLSVYSKAESDARYASLNGNSAQVFAVGIATQPEHAVRLGQVASLLTQATESNLGVVRLATTGITEAGTDDLTAITPLKGAAVYLKKSGNLAGLTNVVTARANLGLGSMALESGTSFLRAVNNLGELTNATVARQNLGLTSTATQPETYFLRVANNLGDLTSASVARSNLGLTSTATTPISAFLLAGNNLGDLTNAGVARNNLGLGDMATLSSGLFMFRQNNLGDVANVQSARNNLGLGNAATMNVFGAPGLDFTASLAPTGWTTLPNGLIMQWGNTPHGDIAVYTDYAITFPRQFNQVFTVTANEGGPQPCAINVINLANTGFTARILESNGLVFSGTTRWIAFGI</sequence>
<dbReference type="Gene3D" id="2.60.40.3940">
    <property type="match status" value="1"/>
</dbReference>
<keyword evidence="3" id="KW-1185">Reference proteome</keyword>
<dbReference type="Proteomes" id="UP000831298">
    <property type="component" value="Segment"/>
</dbReference>
<dbReference type="InterPro" id="IPR054075">
    <property type="entry name" value="Gp53-like_C"/>
</dbReference>
<protein>
    <recommendedName>
        <fullName evidence="1">Putative tail fiber protein gp53-like C-terminal domain-containing protein</fullName>
    </recommendedName>
</protein>